<dbReference type="RefSeq" id="WP_340234020.1">
    <property type="nucleotide sequence ID" value="NZ_JBBEWC010000001.1"/>
</dbReference>
<dbReference type="SUPFAM" id="SSF51735">
    <property type="entry name" value="NAD(P)-binding Rossmann-fold domains"/>
    <property type="match status" value="1"/>
</dbReference>
<comment type="caution">
    <text evidence="3">The sequence shown here is derived from an EMBL/GenBank/DDBJ whole genome shotgun (WGS) entry which is preliminary data.</text>
</comment>
<dbReference type="SUPFAM" id="SSF48179">
    <property type="entry name" value="6-phosphogluconate dehydrogenase C-terminal domain-like"/>
    <property type="match status" value="1"/>
</dbReference>
<evidence type="ECO:0000313" key="4">
    <source>
        <dbReference type="Proteomes" id="UP001597510"/>
    </source>
</evidence>
<protein>
    <submittedName>
        <fullName evidence="3">Rossmann-like and DUF2520 domain-containing protein</fullName>
    </submittedName>
</protein>
<organism evidence="3 4">
    <name type="scientific">Emticicia soli</name>
    <dbReference type="NCBI Taxonomy" id="2027878"/>
    <lineage>
        <taxon>Bacteria</taxon>
        <taxon>Pseudomonadati</taxon>
        <taxon>Bacteroidota</taxon>
        <taxon>Cytophagia</taxon>
        <taxon>Cytophagales</taxon>
        <taxon>Leadbetterellaceae</taxon>
        <taxon>Emticicia</taxon>
    </lineage>
</organism>
<dbReference type="PANTHER" id="PTHR40459:SF1">
    <property type="entry name" value="CONSERVED HYPOTHETICAL ALANINE AND LEUCINE RICH PROTEIN"/>
    <property type="match status" value="1"/>
</dbReference>
<dbReference type="InterPro" id="IPR018931">
    <property type="entry name" value="DUF2520"/>
</dbReference>
<dbReference type="Pfam" id="PF10728">
    <property type="entry name" value="DUF2520"/>
    <property type="match status" value="1"/>
</dbReference>
<reference evidence="4" key="1">
    <citation type="journal article" date="2019" name="Int. J. Syst. Evol. Microbiol.">
        <title>The Global Catalogue of Microorganisms (GCM) 10K type strain sequencing project: providing services to taxonomists for standard genome sequencing and annotation.</title>
        <authorList>
            <consortium name="The Broad Institute Genomics Platform"/>
            <consortium name="The Broad Institute Genome Sequencing Center for Infectious Disease"/>
            <person name="Wu L."/>
            <person name="Ma J."/>
        </authorList>
    </citation>
    <scope>NUCLEOTIDE SEQUENCE [LARGE SCALE GENOMIC DNA]</scope>
    <source>
        <strain evidence="4">KCTC 52344</strain>
    </source>
</reference>
<dbReference type="Proteomes" id="UP001597510">
    <property type="component" value="Unassembled WGS sequence"/>
</dbReference>
<dbReference type="Pfam" id="PF10727">
    <property type="entry name" value="Rossmann-like"/>
    <property type="match status" value="1"/>
</dbReference>
<dbReference type="InterPro" id="IPR019665">
    <property type="entry name" value="OxRdtase/DH_put_Rossmann_dom"/>
</dbReference>
<feature type="domain" description="DUF2520" evidence="2">
    <location>
        <begin position="133"/>
        <end position="259"/>
    </location>
</feature>
<proteinExistence type="predicted"/>
<dbReference type="Gene3D" id="1.10.1040.20">
    <property type="entry name" value="ProC-like, C-terminal domain"/>
    <property type="match status" value="1"/>
</dbReference>
<evidence type="ECO:0000313" key="3">
    <source>
        <dbReference type="EMBL" id="MFD2523773.1"/>
    </source>
</evidence>
<keyword evidence="4" id="KW-1185">Reference proteome</keyword>
<dbReference type="Gene3D" id="3.40.50.720">
    <property type="entry name" value="NAD(P)-binding Rossmann-like Domain"/>
    <property type="match status" value="1"/>
</dbReference>
<gene>
    <name evidence="3" type="ORF">ACFSR2_22930</name>
</gene>
<dbReference type="EMBL" id="JBHULC010000038">
    <property type="protein sequence ID" value="MFD2523773.1"/>
    <property type="molecule type" value="Genomic_DNA"/>
</dbReference>
<name>A0ABW5JF80_9BACT</name>
<feature type="domain" description="Putative oxidoreductase/dehydrogenase Rossmann-like" evidence="1">
    <location>
        <begin position="2"/>
        <end position="102"/>
    </location>
</feature>
<dbReference type="PANTHER" id="PTHR40459">
    <property type="entry name" value="CONSERVED HYPOTHETICAL ALANINE AND LEUCINE RICH PROTEIN"/>
    <property type="match status" value="1"/>
</dbReference>
<evidence type="ECO:0000259" key="1">
    <source>
        <dbReference type="Pfam" id="PF10727"/>
    </source>
</evidence>
<dbReference type="InterPro" id="IPR036291">
    <property type="entry name" value="NAD(P)-bd_dom_sf"/>
</dbReference>
<dbReference type="InterPro" id="IPR037108">
    <property type="entry name" value="TM1727-like_C_sf"/>
</dbReference>
<evidence type="ECO:0000259" key="2">
    <source>
        <dbReference type="Pfam" id="PF10728"/>
    </source>
</evidence>
<dbReference type="InterPro" id="IPR008927">
    <property type="entry name" value="6-PGluconate_DH-like_C_sf"/>
</dbReference>
<accession>A0ABW5JF80</accession>
<sequence>MKISMIGAGNVAWHLSIAFENHHHQVCEVFSRQQSKAKALTAMLYQAEAKTDLDFSDSKAELFILAVADDAIAEVCSMLVLPENAILAHTSGTKSLEDLQKLIGSFHDLPIRCAVFYPLMTFSKQKKMQLKEVPFCIESDDAEAESQLVRLAQGMSNTVYLVSSQERKVLHVAAVFACNFTNHLMALAKEITNDEDLEFDLLKPLIRETFQKALAAEHPADVQTGPAVRGDKSTINNHLVYLNNRPDLFEIYEIMSESIQQWHA</sequence>